<accession>A0A0A2VKV3</accession>
<name>A0A0A2VKV3_BEABA</name>
<evidence type="ECO:0000313" key="4">
    <source>
        <dbReference type="Proteomes" id="UP000030106"/>
    </source>
</evidence>
<sequence length="505" mass="53428">MQMSLILALGLGKAVMAVHLVGNGTATAKYPVSMPETVGEFSLVGCAGDEADFAHYKKVAKSEHMSLDLCAASCPSKYFATHKDECYCADDDASSHLTLSPREHCVLPCPGNDHHACGGDRGKLCTVYSRKDKPKYETKIETHVHTVTACPSTVVHCPSDPHVTTQTKTITTEVCPDPEWHKKKIVCYGPHCAPEYPCKGDDCHKDRVVCRGDHCWIEPCGPGDDWSKLVIHKGGDNCDYATGCLDGDCHKKIVCYDGKCVIEHCVGDECSKNLICDGADCHYARCDGDKCHQKLNCPHGKDCTVIVPCDGDLCPKPSPSRPSDPVITAAPGRNNGGDYGYNSGNNGNYNGNKGDDPGRYGNNNGDYNGNNKGDYNGNKGDYHGKDGNKGDDPGKYGNNKGDYNGNNGNKGDDPGRYGNNNGGNYGTKTGDYNGNHGGNYGGNNGSNGNNYGNNYGNNGGYGKPAPGGTVSGTGAPRPTLPPMVGGAERNGVKFVGALAGLALLL</sequence>
<reference evidence="3 4" key="1">
    <citation type="submission" date="2012-10" db="EMBL/GenBank/DDBJ databases">
        <title>Genome sequencing and analysis of entomopathogenic fungi Beauveria bassiana D1-5.</title>
        <authorList>
            <person name="Li Q."/>
            <person name="Wang L."/>
            <person name="Zhang Z."/>
            <person name="Wang Q."/>
            <person name="Ren J."/>
            <person name="Wang M."/>
            <person name="Xu W."/>
            <person name="Wang J."/>
            <person name="Lu Y."/>
            <person name="Du Q."/>
            <person name="Sun Z."/>
        </authorList>
    </citation>
    <scope>NUCLEOTIDE SEQUENCE [LARGE SCALE GENOMIC DNA]</scope>
    <source>
        <strain evidence="3 4">D1-5</strain>
    </source>
</reference>
<dbReference type="eggNOG" id="ENOG502QQ7T">
    <property type="taxonomic scope" value="Eukaryota"/>
</dbReference>
<comment type="caution">
    <text evidence="3">The sequence shown here is derived from an EMBL/GenBank/DDBJ whole genome shotgun (WGS) entry which is preliminary data.</text>
</comment>
<evidence type="ECO:0000256" key="1">
    <source>
        <dbReference type="SAM" id="MobiDB-lite"/>
    </source>
</evidence>
<feature type="chain" id="PRO_5001995669" description="WSC domain-containing protein" evidence="2">
    <location>
        <begin position="18"/>
        <end position="505"/>
    </location>
</feature>
<feature type="compositionally biased region" description="Low complexity" evidence="1">
    <location>
        <begin position="340"/>
        <end position="352"/>
    </location>
</feature>
<feature type="signal peptide" evidence="2">
    <location>
        <begin position="1"/>
        <end position="17"/>
    </location>
</feature>
<evidence type="ECO:0000313" key="3">
    <source>
        <dbReference type="EMBL" id="KGQ06962.1"/>
    </source>
</evidence>
<proteinExistence type="predicted"/>
<dbReference type="HOGENOM" id="CLU_034858_1_0_1"/>
<evidence type="ECO:0000256" key="2">
    <source>
        <dbReference type="SAM" id="SignalP"/>
    </source>
</evidence>
<feature type="region of interest" description="Disordered" evidence="1">
    <location>
        <begin position="317"/>
        <end position="430"/>
    </location>
</feature>
<dbReference type="STRING" id="1245745.A0A0A2VKV3"/>
<organism evidence="3 4">
    <name type="scientific">Beauveria bassiana D1-5</name>
    <dbReference type="NCBI Taxonomy" id="1245745"/>
    <lineage>
        <taxon>Eukaryota</taxon>
        <taxon>Fungi</taxon>
        <taxon>Dikarya</taxon>
        <taxon>Ascomycota</taxon>
        <taxon>Pezizomycotina</taxon>
        <taxon>Sordariomycetes</taxon>
        <taxon>Hypocreomycetidae</taxon>
        <taxon>Hypocreales</taxon>
        <taxon>Cordycipitaceae</taxon>
        <taxon>Beauveria</taxon>
    </lineage>
</organism>
<feature type="compositionally biased region" description="Basic and acidic residues" evidence="1">
    <location>
        <begin position="380"/>
        <end position="394"/>
    </location>
</feature>
<protein>
    <recommendedName>
        <fullName evidence="5">WSC domain-containing protein</fullName>
    </recommendedName>
</protein>
<feature type="compositionally biased region" description="Low complexity" evidence="1">
    <location>
        <begin position="359"/>
        <end position="379"/>
    </location>
</feature>
<dbReference type="OrthoDB" id="2019572at2759"/>
<gene>
    <name evidence="3" type="ORF">BBAD15_g7687</name>
</gene>
<evidence type="ECO:0008006" key="5">
    <source>
        <dbReference type="Google" id="ProtNLM"/>
    </source>
</evidence>
<dbReference type="Proteomes" id="UP000030106">
    <property type="component" value="Unassembled WGS sequence"/>
</dbReference>
<dbReference type="AlphaFoldDB" id="A0A0A2VKV3"/>
<feature type="compositionally biased region" description="Low complexity" evidence="1">
    <location>
        <begin position="395"/>
        <end position="409"/>
    </location>
</feature>
<dbReference type="EMBL" id="ANFO01000738">
    <property type="protein sequence ID" value="KGQ06962.1"/>
    <property type="molecule type" value="Genomic_DNA"/>
</dbReference>
<keyword evidence="2" id="KW-0732">Signal</keyword>